<feature type="compositionally biased region" description="Basic and acidic residues" evidence="1">
    <location>
        <begin position="636"/>
        <end position="653"/>
    </location>
</feature>
<feature type="region of interest" description="Disordered" evidence="1">
    <location>
        <begin position="51"/>
        <end position="199"/>
    </location>
</feature>
<proteinExistence type="predicted"/>
<evidence type="ECO:0008006" key="4">
    <source>
        <dbReference type="Google" id="ProtNLM"/>
    </source>
</evidence>
<dbReference type="AlphaFoldDB" id="A0A3P6Q928"/>
<feature type="region of interest" description="Disordered" evidence="1">
    <location>
        <begin position="387"/>
        <end position="745"/>
    </location>
</feature>
<feature type="compositionally biased region" description="Basic and acidic residues" evidence="1">
    <location>
        <begin position="403"/>
        <end position="414"/>
    </location>
</feature>
<dbReference type="InterPro" id="IPR036179">
    <property type="entry name" value="Ig-like_dom_sf"/>
</dbReference>
<feature type="compositionally biased region" description="Basic and acidic residues" evidence="1">
    <location>
        <begin position="612"/>
        <end position="628"/>
    </location>
</feature>
<feature type="region of interest" description="Disordered" evidence="1">
    <location>
        <begin position="287"/>
        <end position="322"/>
    </location>
</feature>
<feature type="compositionally biased region" description="Basic and acidic residues" evidence="1">
    <location>
        <begin position="576"/>
        <end position="588"/>
    </location>
</feature>
<evidence type="ECO:0000313" key="2">
    <source>
        <dbReference type="EMBL" id="VDK48066.1"/>
    </source>
</evidence>
<feature type="compositionally biased region" description="Basic and acidic residues" evidence="1">
    <location>
        <begin position="53"/>
        <end position="80"/>
    </location>
</feature>
<dbReference type="SUPFAM" id="SSF48726">
    <property type="entry name" value="Immunoglobulin"/>
    <property type="match status" value="1"/>
</dbReference>
<dbReference type="Proteomes" id="UP000271889">
    <property type="component" value="Unassembled WGS sequence"/>
</dbReference>
<feature type="compositionally biased region" description="Basic and acidic residues" evidence="1">
    <location>
        <begin position="173"/>
        <end position="192"/>
    </location>
</feature>
<gene>
    <name evidence="2" type="ORF">CGOC_LOCUS1188</name>
</gene>
<accession>A0A3P6Q928</accession>
<feature type="compositionally biased region" description="Basic and acidic residues" evidence="1">
    <location>
        <begin position="440"/>
        <end position="458"/>
    </location>
</feature>
<feature type="compositionally biased region" description="Basic and acidic residues" evidence="1">
    <location>
        <begin position="116"/>
        <end position="160"/>
    </location>
</feature>
<feature type="non-terminal residue" evidence="2">
    <location>
        <position position="745"/>
    </location>
</feature>
<dbReference type="EMBL" id="UYRV01002085">
    <property type="protein sequence ID" value="VDK48066.1"/>
    <property type="molecule type" value="Genomic_DNA"/>
</dbReference>
<feature type="compositionally biased region" description="Basic and acidic residues" evidence="1">
    <location>
        <begin position="667"/>
        <end position="745"/>
    </location>
</feature>
<feature type="compositionally biased region" description="Basic and acidic residues" evidence="1">
    <location>
        <begin position="521"/>
        <end position="557"/>
    </location>
</feature>
<feature type="compositionally biased region" description="Basic and acidic residues" evidence="1">
    <location>
        <begin position="485"/>
        <end position="512"/>
    </location>
</feature>
<feature type="non-terminal residue" evidence="2">
    <location>
        <position position="1"/>
    </location>
</feature>
<evidence type="ECO:0000313" key="3">
    <source>
        <dbReference type="Proteomes" id="UP000271889"/>
    </source>
</evidence>
<keyword evidence="3" id="KW-1185">Reference proteome</keyword>
<protein>
    <recommendedName>
        <fullName evidence="4">Immunoglobulin I-set domain-containing protein</fullName>
    </recommendedName>
</protein>
<organism evidence="2 3">
    <name type="scientific">Cylicostephanus goldi</name>
    <name type="common">Nematode worm</name>
    <dbReference type="NCBI Taxonomy" id="71465"/>
    <lineage>
        <taxon>Eukaryota</taxon>
        <taxon>Metazoa</taxon>
        <taxon>Ecdysozoa</taxon>
        <taxon>Nematoda</taxon>
        <taxon>Chromadorea</taxon>
        <taxon>Rhabditida</taxon>
        <taxon>Rhabditina</taxon>
        <taxon>Rhabditomorpha</taxon>
        <taxon>Strongyloidea</taxon>
        <taxon>Strongylidae</taxon>
        <taxon>Cylicostephanus</taxon>
    </lineage>
</organism>
<name>A0A3P6Q928_CYLGO</name>
<evidence type="ECO:0000256" key="1">
    <source>
        <dbReference type="SAM" id="MobiDB-lite"/>
    </source>
</evidence>
<reference evidence="2 3" key="1">
    <citation type="submission" date="2018-11" db="EMBL/GenBank/DDBJ databases">
        <authorList>
            <consortium name="Pathogen Informatics"/>
        </authorList>
    </citation>
    <scope>NUCLEOTIDE SEQUENCE [LARGE SCALE GENOMIC DNA]</scope>
</reference>
<sequence>KILHKPSNEHCLILKNAEQHEEAEYACHAVNPAGEAWCYADLHVRAGVSANADGKDKHETESLEPAKEVESKHDQAESVRSKRGMKVKNIGKIFKKPFEKKEGGSAADDVGTILKKPYEKKEEGPGPKDVGKILKKPSEKKEQGPTAEDVNKKSKEDTTKKLSQKLPPRSTKKAAEEGDLPKEAQPHAEIPKQTKKIPATDYEFPALAKILPDIRGSSISLNESEMSINAANRTAAAAAAKIERKKKKRPKSLVIPLEINSLFGDRSVIRSETNLTTSMTAIEAHAEAASPLREPRSTSISARLPSPSRNRRSRTVSPREVSAEFKFERPSQSYEEETSICIREGAIQKADDEMNVESMRKKSSGKEKAGVDFDIDEDEELRQMLISPEADMGIAAKNLTSSTEKDHKEVESEIYKTAQQKKAKTKKTTTSSSDSVAVEKPADLHSSKDTDQDFRKEMSSGLTEARPPPEAVQDDKALHGKGSKARVETKKKSAEPEPDASNDKAKRDESNHRAKQPSTSEDTRKEKPEAKDKKQTEGKAKEDEGKNLRKQEQRVVHDSQPSTSTKEAAGEQQEMNVDKDAEAKSETKHLKKAGIKGKESQEVENASVLKTTDLDIRDNLKKQKRSGEDVDGEEAATSKKEDASSTLEHHVSEAESILAAGTLAHRGAKEQEVKGDKKAAKNSSKQKDKTSKEGDVMLEEKDQAQHAVESKSTKQEVEKKSEEPEKDSSTSKADEAHSDSKMISE</sequence>